<dbReference type="InterPro" id="IPR028896">
    <property type="entry name" value="GcvT/YgfZ/DmdA"/>
</dbReference>
<dbReference type="SUPFAM" id="SSF54373">
    <property type="entry name" value="FAD-linked reductases, C-terminal domain"/>
    <property type="match status" value="1"/>
</dbReference>
<evidence type="ECO:0000259" key="8">
    <source>
        <dbReference type="Pfam" id="PF01266"/>
    </source>
</evidence>
<dbReference type="PANTHER" id="PTHR43757">
    <property type="entry name" value="AMINOMETHYLTRANSFERASE"/>
    <property type="match status" value="1"/>
</dbReference>
<dbReference type="InterPro" id="IPR023045">
    <property type="entry name" value="MoaC"/>
</dbReference>
<comment type="caution">
    <text evidence="13">The sequence shown here is derived from an EMBL/GenBank/DDBJ whole genome shotgun (WGS) entry which is preliminary data.</text>
</comment>
<dbReference type="Pfam" id="PF16350">
    <property type="entry name" value="FAO_M"/>
    <property type="match status" value="1"/>
</dbReference>
<feature type="region of interest" description="Disordered" evidence="7">
    <location>
        <begin position="473"/>
        <end position="507"/>
    </location>
</feature>
<dbReference type="GO" id="GO:0061799">
    <property type="term" value="F:cyclic pyranopterin monophosphate synthase activity"/>
    <property type="evidence" value="ECO:0007669"/>
    <property type="project" value="UniProtKB-EC"/>
</dbReference>
<dbReference type="PANTHER" id="PTHR43757:SF2">
    <property type="entry name" value="AMINOMETHYLTRANSFERASE, MITOCHONDRIAL"/>
    <property type="match status" value="1"/>
</dbReference>
<dbReference type="EMBL" id="LFZN01000003">
    <property type="protein sequence ID" value="KXT07184.1"/>
    <property type="molecule type" value="Genomic_DNA"/>
</dbReference>
<dbReference type="Gene3D" id="3.30.9.10">
    <property type="entry name" value="D-Amino Acid Oxidase, subunit A, domain 2"/>
    <property type="match status" value="1"/>
</dbReference>
<dbReference type="Proteomes" id="UP000070133">
    <property type="component" value="Unassembled WGS sequence"/>
</dbReference>
<evidence type="ECO:0000256" key="6">
    <source>
        <dbReference type="ARBA" id="ARBA00023239"/>
    </source>
</evidence>
<evidence type="ECO:0000256" key="1">
    <source>
        <dbReference type="ARBA" id="ARBA00001637"/>
    </source>
</evidence>
<dbReference type="NCBIfam" id="TIGR00581">
    <property type="entry name" value="moaC"/>
    <property type="match status" value="1"/>
</dbReference>
<dbReference type="SUPFAM" id="SSF101790">
    <property type="entry name" value="Aminomethyltransferase beta-barrel domain"/>
    <property type="match status" value="1"/>
</dbReference>
<comment type="similarity">
    <text evidence="3">Belongs to the GcvT family.</text>
</comment>
<feature type="domain" description="Aminomethyltransferase C-terminal" evidence="11">
    <location>
        <begin position="1319"/>
        <end position="1394"/>
    </location>
</feature>
<evidence type="ECO:0000259" key="11">
    <source>
        <dbReference type="Pfam" id="PF08669"/>
    </source>
</evidence>
<evidence type="ECO:0000259" key="12">
    <source>
        <dbReference type="Pfam" id="PF16350"/>
    </source>
</evidence>
<dbReference type="Gene3D" id="3.50.50.60">
    <property type="entry name" value="FAD/NAD(P)-binding domain"/>
    <property type="match status" value="1"/>
</dbReference>
<dbReference type="CDD" id="cd01420">
    <property type="entry name" value="MoaC_PE"/>
    <property type="match status" value="1"/>
</dbReference>
<feature type="domain" description="Molybdopterin cofactor biosynthesis C (MoaC)" evidence="10">
    <location>
        <begin position="244"/>
        <end position="391"/>
    </location>
</feature>
<evidence type="ECO:0000256" key="3">
    <source>
        <dbReference type="ARBA" id="ARBA00008609"/>
    </source>
</evidence>
<dbReference type="SUPFAM" id="SSF55040">
    <property type="entry name" value="Molybdenum cofactor biosynthesis protein C, MoaC"/>
    <property type="match status" value="1"/>
</dbReference>
<dbReference type="Pfam" id="PF01266">
    <property type="entry name" value="DAO"/>
    <property type="match status" value="1"/>
</dbReference>
<dbReference type="EC" id="4.6.1.17" evidence="4"/>
<gene>
    <name evidence="13" type="ORF">AC578_2474</name>
</gene>
<dbReference type="InterPro" id="IPR029043">
    <property type="entry name" value="GcvT/YgfZ_C"/>
</dbReference>
<comment type="catalytic activity">
    <reaction evidence="1">
        <text>(8S)-3',8-cyclo-7,8-dihydroguanosine 5'-triphosphate = cyclic pyranopterin phosphate + diphosphate</text>
        <dbReference type="Rhea" id="RHEA:49580"/>
        <dbReference type="ChEBI" id="CHEBI:33019"/>
        <dbReference type="ChEBI" id="CHEBI:59648"/>
        <dbReference type="ChEBI" id="CHEBI:131766"/>
        <dbReference type="EC" id="4.6.1.17"/>
    </reaction>
</comment>
<accession>A0A139HXJ8</accession>
<dbReference type="GO" id="GO:0006777">
    <property type="term" value="P:Mo-molybdopterin cofactor biosynthetic process"/>
    <property type="evidence" value="ECO:0007669"/>
    <property type="project" value="UniProtKB-KW"/>
</dbReference>
<name>A0A139HXJ8_9PEZI</name>
<dbReference type="Gene3D" id="3.30.70.1400">
    <property type="entry name" value="Aminomethyltransferase beta-barrel domains"/>
    <property type="match status" value="1"/>
</dbReference>
<sequence length="1421" mass="155326">MHEKRDVPTAEGRPPMQGERPPSAGYQPLSDHVQSQSMTDAPNLLQTHTVGTHTIGGPTNPSVQDDGPPSRVYQSLQSQDQLHSRTDTRKTFRKHFSHNVEKEPATRRQRLKLVGKGQAHQPSQDETRKQPNPFAMNVGTDIISKNAGDGVTRLALHDTQEKESARPWGLSKTDGNSLDTITNHPSVATGINGQRDEQATSTSPVGSSGAVKTPEETLSNGTPPSSTNVANGLTHLTPTGEAHMVDVGAKTETKRVAIAICLLRFSMGETFNAVAENSNKKGDVLGVARIAGIMAAKRASDIIPLCHPLMISKVELDIDLISPGTSTPMAKIVEHGGIRITAEVHCTGPTGVEMEALTAATAAGLAAYDMCKSMDKDMVITNNRIVYKAGGKSGMYTHHGWAIMKVPAQESCESGLGSTSAYLNFLSDMISRAHPDDVYSGPSILLYDDSSDAGGHAESVYTRNGRIVLTGRATTQPKQNADEPGNKANTSNESLSNNYVPDGADVPTREQSLYSERRDLLQQARDLHCELRDLYAREQQIHERIMVSMEMQAKLQDRFFEITQHLARSGRTQRRENDGGAAVVIIGAGIVGTNLADELATRGWKDITVIEQGPLSMPGGSTSHAPGLVFQTNTSKTMTHLAKYTRDKLSSLEKDGQSCFNQVGGIEVATTPARLAELKRKRGLAESWGIQTRLISAEECLKLYPLLNKEKVLGGIYIPSDGLALAARAVQLLVERTRKAGVRYLDLTPVVGIEKKDGRVTGVETQNRGTVPADIVISCAGFWGVEIGAMVDLPIPLLPLAHQYAKTTSLPALRARRNPPNWATLPILRHQDSDLYYREHGDQYGIGYYGHRPMPIVAASLGQTAKQVDEKNMPSRMKFTPEDFEPAWKESQDLLPSMRDGQIEDGFNGIFSFTPDGGPVIGQHPTLDGFWVAEAVWVTHSAGIARAMAQLLTTGYSDIDLGECDMNRFEEVQLAPDYVKETSMQNFVEIYDILHPSEPKQSPRNIRVSPFFATQMELGAFFLESRAWERPHYFNANAKLLKDMPASWQPVDRDAWSNRFYSPIAAAEAWRTRTAGGMYDMTPLRRVEVSGPGAVALLQRLSTGNMTKKPGSVTYAMLLDNRGGIRSDITAARLDEDLFQVNVNSRIDLTNLQREARRQAKQNPAKYVQVRDMTGGTCCIGFWGPKARDVISTISADDISDSALPYYGVKRAHIAGIPVIMTRITHVGELGWEISTTAENGQKLWDAIWNAGQPHGVVAAGRIALNALRMEMGYRDWGSDMSSEHNPYEAGLGFTVDTSKTDFVGKAALQGQSEKTVNKRLRSLVVNDGRSVVLGKEPVYYRGKPVGYVSSAAFAYSISKPIAYAWLPSDLVEGTVVELEYFGRRLGATVAADPVLRRGPQQKYSEGTSTQSSTLEIRAKL</sequence>
<feature type="compositionally biased region" description="Polar residues" evidence="7">
    <location>
        <begin position="72"/>
        <end position="81"/>
    </location>
</feature>
<protein>
    <recommendedName>
        <fullName evidence="4">cyclic pyranopterin monophosphate synthase</fullName>
        <ecNumber evidence="4">4.6.1.17</ecNumber>
    </recommendedName>
</protein>
<evidence type="ECO:0000313" key="14">
    <source>
        <dbReference type="Proteomes" id="UP000070133"/>
    </source>
</evidence>
<dbReference type="SUPFAM" id="SSF51905">
    <property type="entry name" value="FAD/NAD(P)-binding domain"/>
    <property type="match status" value="1"/>
</dbReference>
<dbReference type="InterPro" id="IPR027266">
    <property type="entry name" value="TrmE/GcvT-like"/>
</dbReference>
<dbReference type="InterPro" id="IPR036522">
    <property type="entry name" value="MoaC_sf"/>
</dbReference>
<feature type="domain" description="FAD dependent oxidoreductase" evidence="8">
    <location>
        <begin position="583"/>
        <end position="951"/>
    </location>
</feature>
<dbReference type="Gene3D" id="3.30.1360.120">
    <property type="entry name" value="Probable tRNA modification gtpase trme, domain 1"/>
    <property type="match status" value="1"/>
</dbReference>
<feature type="compositionally biased region" description="Polar residues" evidence="7">
    <location>
        <begin position="1402"/>
        <end position="1415"/>
    </location>
</feature>
<keyword evidence="5" id="KW-0501">Molybdenum cofactor biosynthesis</keyword>
<feature type="compositionally biased region" description="Polar residues" evidence="7">
    <location>
        <begin position="487"/>
        <end position="499"/>
    </location>
</feature>
<comment type="pathway">
    <text evidence="2">Cofactor biosynthesis; molybdopterin biosynthesis.</text>
</comment>
<dbReference type="UniPathway" id="UPA00344"/>
<dbReference type="InterPro" id="IPR006076">
    <property type="entry name" value="FAD-dep_OxRdtase"/>
</dbReference>
<dbReference type="Pfam" id="PF08669">
    <property type="entry name" value="GCV_T_C"/>
    <property type="match status" value="1"/>
</dbReference>
<dbReference type="Gene3D" id="3.30.70.640">
    <property type="entry name" value="Molybdopterin cofactor biosynthesis C (MoaC) domain"/>
    <property type="match status" value="1"/>
</dbReference>
<reference evidence="13 14" key="1">
    <citation type="submission" date="2015-07" db="EMBL/GenBank/DDBJ databases">
        <title>Comparative genomics of the Sigatoka disease complex on banana suggests a link between parallel evolutionary changes in Pseudocercospora fijiensis and Pseudocercospora eumusae and increased virulence on the banana host.</title>
        <authorList>
            <person name="Chang T.-C."/>
            <person name="Salvucci A."/>
            <person name="Crous P.W."/>
            <person name="Stergiopoulos I."/>
        </authorList>
    </citation>
    <scope>NUCLEOTIDE SEQUENCE [LARGE SCALE GENOMIC DNA]</scope>
    <source>
        <strain evidence="13 14">CBS 114824</strain>
    </source>
</reference>
<keyword evidence="6" id="KW-0456">Lyase</keyword>
<evidence type="ECO:0000259" key="10">
    <source>
        <dbReference type="Pfam" id="PF01967"/>
    </source>
</evidence>
<dbReference type="InterPro" id="IPR036188">
    <property type="entry name" value="FAD/NAD-bd_sf"/>
</dbReference>
<dbReference type="OrthoDB" id="498204at2759"/>
<feature type="domain" description="FAD dependent oxidoreductase central" evidence="12">
    <location>
        <begin position="954"/>
        <end position="1009"/>
    </location>
</feature>
<feature type="region of interest" description="Disordered" evidence="7">
    <location>
        <begin position="158"/>
        <end position="236"/>
    </location>
</feature>
<evidence type="ECO:0000256" key="2">
    <source>
        <dbReference type="ARBA" id="ARBA00005046"/>
    </source>
</evidence>
<dbReference type="InterPro" id="IPR047594">
    <property type="entry name" value="MoaC_bact/euk"/>
</dbReference>
<feature type="compositionally biased region" description="Polar residues" evidence="7">
    <location>
        <begin position="32"/>
        <end position="63"/>
    </location>
</feature>
<evidence type="ECO:0000313" key="13">
    <source>
        <dbReference type="EMBL" id="KXT07184.1"/>
    </source>
</evidence>
<feature type="compositionally biased region" description="Polar residues" evidence="7">
    <location>
        <begin position="216"/>
        <end position="236"/>
    </location>
</feature>
<dbReference type="Pfam" id="PF01967">
    <property type="entry name" value="MoaC"/>
    <property type="match status" value="1"/>
</dbReference>
<dbReference type="Gene3D" id="2.40.30.110">
    <property type="entry name" value="Aminomethyltransferase beta-barrel domains"/>
    <property type="match status" value="1"/>
</dbReference>
<proteinExistence type="inferred from homology"/>
<dbReference type="NCBIfam" id="NF006870">
    <property type="entry name" value="PRK09364.1"/>
    <property type="match status" value="1"/>
</dbReference>
<dbReference type="SUPFAM" id="SSF103025">
    <property type="entry name" value="Folate-binding domain"/>
    <property type="match status" value="1"/>
</dbReference>
<organism evidence="13 14">
    <name type="scientific">Pseudocercospora eumusae</name>
    <dbReference type="NCBI Taxonomy" id="321146"/>
    <lineage>
        <taxon>Eukaryota</taxon>
        <taxon>Fungi</taxon>
        <taxon>Dikarya</taxon>
        <taxon>Ascomycota</taxon>
        <taxon>Pezizomycotina</taxon>
        <taxon>Dothideomycetes</taxon>
        <taxon>Dothideomycetidae</taxon>
        <taxon>Mycosphaerellales</taxon>
        <taxon>Mycosphaerellaceae</taxon>
        <taxon>Pseudocercospora</taxon>
    </lineage>
</organism>
<feature type="region of interest" description="Disordered" evidence="7">
    <location>
        <begin position="1399"/>
        <end position="1421"/>
    </location>
</feature>
<dbReference type="InterPro" id="IPR032503">
    <property type="entry name" value="FAO_M"/>
</dbReference>
<evidence type="ECO:0000259" key="9">
    <source>
        <dbReference type="Pfam" id="PF01571"/>
    </source>
</evidence>
<dbReference type="InterPro" id="IPR006222">
    <property type="entry name" value="GCVT_N"/>
</dbReference>
<dbReference type="InterPro" id="IPR002820">
    <property type="entry name" value="Mopterin_CF_biosynth-C_dom"/>
</dbReference>
<feature type="region of interest" description="Disordered" evidence="7">
    <location>
        <begin position="1"/>
        <end position="134"/>
    </location>
</feature>
<dbReference type="InterPro" id="IPR013977">
    <property type="entry name" value="GcvT_C"/>
</dbReference>
<keyword evidence="14" id="KW-1185">Reference proteome</keyword>
<feature type="compositionally biased region" description="Polar residues" evidence="7">
    <location>
        <begin position="173"/>
        <end position="192"/>
    </location>
</feature>
<dbReference type="STRING" id="321146.A0A139HXJ8"/>
<evidence type="ECO:0000256" key="5">
    <source>
        <dbReference type="ARBA" id="ARBA00023150"/>
    </source>
</evidence>
<dbReference type="GO" id="GO:0005739">
    <property type="term" value="C:mitochondrion"/>
    <property type="evidence" value="ECO:0007669"/>
    <property type="project" value="TreeGrafter"/>
</dbReference>
<feature type="domain" description="GCVT N-terminal" evidence="9">
    <location>
        <begin position="1014"/>
        <end position="1300"/>
    </location>
</feature>
<evidence type="ECO:0000256" key="7">
    <source>
        <dbReference type="SAM" id="MobiDB-lite"/>
    </source>
</evidence>
<dbReference type="Pfam" id="PF01571">
    <property type="entry name" value="GCV_T"/>
    <property type="match status" value="1"/>
</dbReference>
<evidence type="ECO:0000256" key="4">
    <source>
        <dbReference type="ARBA" id="ARBA00012575"/>
    </source>
</evidence>